<gene>
    <name evidence="3" type="ORF">PSAG_04691</name>
</gene>
<comment type="caution">
    <text evidence="3">The sequence shown here is derived from an EMBL/GenBank/DDBJ whole genome shotgun (WGS) entry which is preliminary data.</text>
</comment>
<keyword evidence="1" id="KW-1133">Transmembrane helix</keyword>
<proteinExistence type="predicted"/>
<feature type="domain" description="EamA" evidence="2">
    <location>
        <begin position="7"/>
        <end position="136"/>
    </location>
</feature>
<name>A0A0K9CNZ3_9FUSO</name>
<dbReference type="InterPro" id="IPR037185">
    <property type="entry name" value="EmrE-like"/>
</dbReference>
<dbReference type="GO" id="GO:0016020">
    <property type="term" value="C:membrane"/>
    <property type="evidence" value="ECO:0007669"/>
    <property type="project" value="InterPro"/>
</dbReference>
<sequence length="143" mass="15863">MKVKNMATLFALLAASIYSINIPLSKLLLKHVETTMMAGLLYFGAGIGLIILTNIMKFIGISKKQEPLTKKELPYTIAMVILDIIAPILLMLGISMTNSANVSLLNNFEIVTTSIIALVIFKEIISKKLWIAIFFGYNSKHYP</sequence>
<dbReference type="InterPro" id="IPR000620">
    <property type="entry name" value="EamA_dom"/>
</dbReference>
<dbReference type="Pfam" id="PF00892">
    <property type="entry name" value="EamA"/>
    <property type="match status" value="1"/>
</dbReference>
<evidence type="ECO:0000313" key="4">
    <source>
        <dbReference type="Proteomes" id="UP000004650"/>
    </source>
</evidence>
<dbReference type="AlphaFoldDB" id="A0A0K9CNZ3"/>
<protein>
    <recommendedName>
        <fullName evidence="2">EamA domain-containing protein</fullName>
    </recommendedName>
</protein>
<feature type="transmembrane region" description="Helical" evidence="1">
    <location>
        <begin position="75"/>
        <end position="96"/>
    </location>
</feature>
<dbReference type="Proteomes" id="UP000004650">
    <property type="component" value="Unassembled WGS sequence"/>
</dbReference>
<keyword evidence="1" id="KW-0812">Transmembrane</keyword>
<reference evidence="4" key="1">
    <citation type="submission" date="2009-02" db="EMBL/GenBank/DDBJ databases">
        <title>The Genome Sequence of Shigella sp. D9.</title>
        <authorList>
            <consortium name="The Broad Institute Genome Sequencing Platform"/>
            <person name="Ward D."/>
            <person name="Young S.K."/>
            <person name="Kodira C.D."/>
            <person name="Zeng Q."/>
            <person name="Koehrsen M."/>
            <person name="Alvarado L."/>
            <person name="Berlin A."/>
            <person name="Borenstein D."/>
            <person name="Chen Z."/>
            <person name="Engels R."/>
            <person name="Freedman E."/>
            <person name="Gellesch M."/>
            <person name="Goldberg J."/>
            <person name="Griggs A."/>
            <person name="Gujja S."/>
            <person name="Heiman D."/>
            <person name="Hepburn T."/>
            <person name="Howarth C."/>
            <person name="Jen D."/>
            <person name="Larson L."/>
            <person name="Lewis B."/>
            <person name="Mehta T."/>
            <person name="Park D."/>
            <person name="Pearson M."/>
            <person name="Roberts A."/>
            <person name="Saif S."/>
            <person name="Shea T."/>
            <person name="Shenoy N."/>
            <person name="Sisk P."/>
            <person name="Stolte C."/>
            <person name="Sykes S."/>
            <person name="Walk T."/>
            <person name="White J."/>
            <person name="Yandava C."/>
            <person name="Allen-Vercoe E."/>
            <person name="Strauss J."/>
            <person name="Sibley C."/>
            <person name="White A."/>
            <person name="Ambrose C."/>
            <person name="Lander E."/>
            <person name="Nusbaum C."/>
            <person name="Galagan J."/>
            <person name="Birren B."/>
        </authorList>
    </citation>
    <scope>NUCLEOTIDE SEQUENCE [LARGE SCALE GENOMIC DNA]</scope>
    <source>
        <strain evidence="4">D11</strain>
    </source>
</reference>
<evidence type="ECO:0000313" key="3">
    <source>
        <dbReference type="EMBL" id="KMV75936.1"/>
    </source>
</evidence>
<organism evidence="3 4">
    <name type="scientific">Fusobacterium animalis D11</name>
    <dbReference type="NCBI Taxonomy" id="556264"/>
    <lineage>
        <taxon>Bacteria</taxon>
        <taxon>Fusobacteriati</taxon>
        <taxon>Fusobacteriota</taxon>
        <taxon>Fusobacteriia</taxon>
        <taxon>Fusobacteriales</taxon>
        <taxon>Fusobacteriaceae</taxon>
        <taxon>Fusobacterium</taxon>
    </lineage>
</organism>
<dbReference type="EMBL" id="ACDS02000066">
    <property type="protein sequence ID" value="KMV75936.1"/>
    <property type="molecule type" value="Genomic_DNA"/>
</dbReference>
<evidence type="ECO:0000259" key="2">
    <source>
        <dbReference type="Pfam" id="PF00892"/>
    </source>
</evidence>
<accession>A0A0K9CNZ3</accession>
<dbReference type="SUPFAM" id="SSF103481">
    <property type="entry name" value="Multidrug resistance efflux transporter EmrE"/>
    <property type="match status" value="1"/>
</dbReference>
<feature type="transmembrane region" description="Helical" evidence="1">
    <location>
        <begin position="35"/>
        <end position="55"/>
    </location>
</feature>
<evidence type="ECO:0000256" key="1">
    <source>
        <dbReference type="SAM" id="Phobius"/>
    </source>
</evidence>
<keyword evidence="1" id="KW-0472">Membrane</keyword>
<reference evidence="3 4" key="2">
    <citation type="submission" date="2013-10" db="EMBL/GenBank/DDBJ databases">
        <title>The Genome Sequence of Fusobacterium nucleatum subsp. animalis D11.</title>
        <authorList>
            <consortium name="The Broad Institute Genomics Platform"/>
            <person name="Earl A."/>
            <person name="Ward D."/>
            <person name="Feldgarden M."/>
            <person name="Gevers D."/>
            <person name="Kostic A."/>
            <person name="Garrett W."/>
            <person name="Young S.K."/>
            <person name="Zeng Q."/>
            <person name="Gargeya S."/>
            <person name="Fitzgerald M."/>
            <person name="Abouelleil A."/>
            <person name="Alvarado L."/>
            <person name="Berlin A.M."/>
            <person name="Chapman S.B."/>
            <person name="Gainer-Dewar J."/>
            <person name="Goldberg J."/>
            <person name="Gnerre S."/>
            <person name="Griggs A."/>
            <person name="Gujja S."/>
            <person name="Hansen M."/>
            <person name="Howarth C."/>
            <person name="Imamovic A."/>
            <person name="Ireland A."/>
            <person name="Larimer J."/>
            <person name="McCowan C."/>
            <person name="Murphy C."/>
            <person name="Pearson M."/>
            <person name="Poon T.W."/>
            <person name="Priest M."/>
            <person name="Roberts A."/>
            <person name="Saif S."/>
            <person name="Shea T."/>
            <person name="Sykes S."/>
            <person name="Wortman J."/>
            <person name="Nusbaum C."/>
            <person name="Birren B."/>
        </authorList>
    </citation>
    <scope>NUCLEOTIDE SEQUENCE [LARGE SCALE GENOMIC DNA]</scope>
    <source>
        <strain evidence="3 4">D11</strain>
    </source>
</reference>